<dbReference type="EMBL" id="CP157355">
    <property type="protein sequence ID" value="XBL99243.1"/>
    <property type="molecule type" value="Genomic_DNA"/>
</dbReference>
<feature type="region of interest" description="Disordered" evidence="2">
    <location>
        <begin position="31"/>
        <end position="69"/>
    </location>
</feature>
<dbReference type="InterPro" id="IPR025392">
    <property type="entry name" value="DUF4124"/>
</dbReference>
<reference evidence="5" key="1">
    <citation type="submission" date="2024-05" db="EMBL/GenBank/DDBJ databases">
        <authorList>
            <person name="Yang L."/>
            <person name="Pan L."/>
        </authorList>
    </citation>
    <scope>NUCLEOTIDE SEQUENCE</scope>
    <source>
        <strain evidence="5">FCG-7</strain>
    </source>
</reference>
<keyword evidence="3" id="KW-0732">Signal</keyword>
<feature type="coiled-coil region" evidence="1">
    <location>
        <begin position="119"/>
        <end position="185"/>
    </location>
</feature>
<dbReference type="RefSeq" id="WP_348943677.1">
    <property type="nucleotide sequence ID" value="NZ_CP157355.1"/>
</dbReference>
<evidence type="ECO:0000256" key="2">
    <source>
        <dbReference type="SAM" id="MobiDB-lite"/>
    </source>
</evidence>
<evidence type="ECO:0000256" key="1">
    <source>
        <dbReference type="SAM" id="Coils"/>
    </source>
</evidence>
<organism evidence="5">
    <name type="scientific">Chitinibacter mangrovi</name>
    <dbReference type="NCBI Taxonomy" id="3153927"/>
    <lineage>
        <taxon>Bacteria</taxon>
        <taxon>Pseudomonadati</taxon>
        <taxon>Pseudomonadota</taxon>
        <taxon>Betaproteobacteria</taxon>
        <taxon>Neisseriales</taxon>
        <taxon>Chitinibacteraceae</taxon>
        <taxon>Chitinibacter</taxon>
    </lineage>
</organism>
<evidence type="ECO:0000259" key="4">
    <source>
        <dbReference type="Pfam" id="PF13511"/>
    </source>
</evidence>
<gene>
    <name evidence="5" type="ORF">ABHF33_09135</name>
</gene>
<evidence type="ECO:0000256" key="3">
    <source>
        <dbReference type="SAM" id="SignalP"/>
    </source>
</evidence>
<dbReference type="Pfam" id="PF13511">
    <property type="entry name" value="DUF4124"/>
    <property type="match status" value="1"/>
</dbReference>
<name>A0AAU7F5T4_9NEIS</name>
<feature type="chain" id="PRO_5043716980" evidence="3">
    <location>
        <begin position="20"/>
        <end position="195"/>
    </location>
</feature>
<keyword evidence="1" id="KW-0175">Coiled coil</keyword>
<dbReference type="KEGG" id="cmav:ABHF33_09135"/>
<evidence type="ECO:0000313" key="5">
    <source>
        <dbReference type="EMBL" id="XBL99243.1"/>
    </source>
</evidence>
<feature type="signal peptide" evidence="3">
    <location>
        <begin position="1"/>
        <end position="19"/>
    </location>
</feature>
<sequence length="195" mass="22565">MRRFIAFALLCTVALSVQGATLYRWVDENGKVQFSDKPPSGQSKDVTELDKHGRARNTGNNQSEAERAAELERQRVATEQRRKDRALLQSFSKPEEVDILRDRQIEALAAAQQTNRLRLQTLQERQNRLNQQIERLKKNKKPISADLQTELDLNRDEIKTINQSLARQELELVKIKEKAEADKARLIQLRNIQPK</sequence>
<feature type="domain" description="DUF4124" evidence="4">
    <location>
        <begin position="9"/>
        <end position="50"/>
    </location>
</feature>
<proteinExistence type="predicted"/>
<dbReference type="AlphaFoldDB" id="A0AAU7F5T4"/>
<protein>
    <submittedName>
        <fullName evidence="5">DUF4124 domain-containing protein</fullName>
    </submittedName>
</protein>
<accession>A0AAU7F5T4</accession>